<dbReference type="PROSITE" id="PS50850">
    <property type="entry name" value="MFS"/>
    <property type="match status" value="1"/>
</dbReference>
<feature type="transmembrane region" description="Helical" evidence="7">
    <location>
        <begin position="447"/>
        <end position="469"/>
    </location>
</feature>
<dbReference type="InterPro" id="IPR011701">
    <property type="entry name" value="MFS"/>
</dbReference>
<dbReference type="InterPro" id="IPR036259">
    <property type="entry name" value="MFS_trans_sf"/>
</dbReference>
<accession>A0ABR4LG83</accession>
<evidence type="ECO:0000256" key="7">
    <source>
        <dbReference type="SAM" id="Phobius"/>
    </source>
</evidence>
<gene>
    <name evidence="9" type="ORF">BJX67DRAFT_391246</name>
</gene>
<feature type="compositionally biased region" description="Low complexity" evidence="6">
    <location>
        <begin position="16"/>
        <end position="32"/>
    </location>
</feature>
<evidence type="ECO:0000256" key="2">
    <source>
        <dbReference type="ARBA" id="ARBA00022448"/>
    </source>
</evidence>
<keyword evidence="3 7" id="KW-0812">Transmembrane</keyword>
<dbReference type="GeneID" id="98149824"/>
<name>A0ABR4LG83_9EURO</name>
<feature type="region of interest" description="Disordered" evidence="6">
    <location>
        <begin position="1"/>
        <end position="39"/>
    </location>
</feature>
<evidence type="ECO:0000256" key="6">
    <source>
        <dbReference type="SAM" id="MobiDB-lite"/>
    </source>
</evidence>
<evidence type="ECO:0000313" key="10">
    <source>
        <dbReference type="Proteomes" id="UP001610432"/>
    </source>
</evidence>
<feature type="transmembrane region" description="Helical" evidence="7">
    <location>
        <begin position="407"/>
        <end position="427"/>
    </location>
</feature>
<evidence type="ECO:0000256" key="5">
    <source>
        <dbReference type="ARBA" id="ARBA00023136"/>
    </source>
</evidence>
<evidence type="ECO:0000259" key="8">
    <source>
        <dbReference type="PROSITE" id="PS50850"/>
    </source>
</evidence>
<feature type="transmembrane region" description="Helical" evidence="7">
    <location>
        <begin position="355"/>
        <end position="374"/>
    </location>
</feature>
<keyword evidence="5 7" id="KW-0472">Membrane</keyword>
<feature type="transmembrane region" description="Helical" evidence="7">
    <location>
        <begin position="155"/>
        <end position="176"/>
    </location>
</feature>
<feature type="transmembrane region" description="Helical" evidence="7">
    <location>
        <begin position="220"/>
        <end position="242"/>
    </location>
</feature>
<comment type="subcellular location">
    <subcellularLocation>
        <location evidence="1">Membrane</location>
        <topology evidence="1">Multi-pass membrane protein</topology>
    </subcellularLocation>
</comment>
<feature type="transmembrane region" description="Helical" evidence="7">
    <location>
        <begin position="188"/>
        <end position="208"/>
    </location>
</feature>
<proteinExistence type="predicted"/>
<evidence type="ECO:0000256" key="3">
    <source>
        <dbReference type="ARBA" id="ARBA00022692"/>
    </source>
</evidence>
<feature type="transmembrane region" description="Helical" evidence="7">
    <location>
        <begin position="290"/>
        <end position="311"/>
    </location>
</feature>
<evidence type="ECO:0000313" key="9">
    <source>
        <dbReference type="EMBL" id="KAL2862468.1"/>
    </source>
</evidence>
<comment type="caution">
    <text evidence="9">The sequence shown here is derived from an EMBL/GenBank/DDBJ whole genome shotgun (WGS) entry which is preliminary data.</text>
</comment>
<evidence type="ECO:0000256" key="1">
    <source>
        <dbReference type="ARBA" id="ARBA00004141"/>
    </source>
</evidence>
<dbReference type="Gene3D" id="1.20.1250.20">
    <property type="entry name" value="MFS general substrate transporter like domains"/>
    <property type="match status" value="2"/>
</dbReference>
<keyword evidence="2" id="KW-0813">Transport</keyword>
<dbReference type="RefSeq" id="XP_070881447.1">
    <property type="nucleotide sequence ID" value="XM_071034752.1"/>
</dbReference>
<feature type="transmembrane region" description="Helical" evidence="7">
    <location>
        <begin position="331"/>
        <end position="348"/>
    </location>
</feature>
<dbReference type="EMBL" id="JBFXLQ010000067">
    <property type="protein sequence ID" value="KAL2862468.1"/>
    <property type="molecule type" value="Genomic_DNA"/>
</dbReference>
<reference evidence="9 10" key="1">
    <citation type="submission" date="2024-07" db="EMBL/GenBank/DDBJ databases">
        <title>Section-level genome sequencing and comparative genomics of Aspergillus sections Usti and Cavernicolus.</title>
        <authorList>
            <consortium name="Lawrence Berkeley National Laboratory"/>
            <person name="Nybo J.L."/>
            <person name="Vesth T.C."/>
            <person name="Theobald S."/>
            <person name="Frisvad J.C."/>
            <person name="Larsen T.O."/>
            <person name="Kjaerboelling I."/>
            <person name="Rothschild-Mancinelli K."/>
            <person name="Lyhne E.K."/>
            <person name="Kogle M.E."/>
            <person name="Barry K."/>
            <person name="Clum A."/>
            <person name="Na H."/>
            <person name="Ledsgaard L."/>
            <person name="Lin J."/>
            <person name="Lipzen A."/>
            <person name="Kuo A."/>
            <person name="Riley R."/>
            <person name="Mondo S."/>
            <person name="Labutti K."/>
            <person name="Haridas S."/>
            <person name="Pangalinan J."/>
            <person name="Salamov A.A."/>
            <person name="Simmons B.A."/>
            <person name="Magnuson J.K."/>
            <person name="Chen J."/>
            <person name="Drula E."/>
            <person name="Henrissat B."/>
            <person name="Wiebenga A."/>
            <person name="Lubbers R.J."/>
            <person name="Gomes A.C."/>
            <person name="Macurrencykelacurrency M.R."/>
            <person name="Stajich J."/>
            <person name="Grigoriev I.V."/>
            <person name="Mortensen U.H."/>
            <person name="De Vries R.P."/>
            <person name="Baker S.E."/>
            <person name="Andersen M.R."/>
        </authorList>
    </citation>
    <scope>NUCLEOTIDE SEQUENCE [LARGE SCALE GENOMIC DNA]</scope>
    <source>
        <strain evidence="9 10">CBS 449.75</strain>
    </source>
</reference>
<keyword evidence="10" id="KW-1185">Reference proteome</keyword>
<dbReference type="PANTHER" id="PTHR43791">
    <property type="entry name" value="PERMEASE-RELATED"/>
    <property type="match status" value="1"/>
</dbReference>
<feature type="transmembrane region" description="Helical" evidence="7">
    <location>
        <begin position="380"/>
        <end position="400"/>
    </location>
</feature>
<dbReference type="SUPFAM" id="SSF103473">
    <property type="entry name" value="MFS general substrate transporter"/>
    <property type="match status" value="1"/>
</dbReference>
<protein>
    <submittedName>
        <fullName evidence="9">Major facilitator superfamily domain-containing protein</fullName>
    </submittedName>
</protein>
<sequence>MSPASISEPEKGRTESTSISTSPSLSASPDTPSDNDKDIDPSFEKRVMRKVDFWLVGFYSLVYVFRVIDSSNYANAAIINLEAGNGIKAELGFTPSQWSWSQSIFSYSYMLFEPTNTILLKKFRPSLWMFILILSWGVSATCSGAVQNFQGMMCVRFAIGLAEAGFYPSVLYHMAFWYKPSEMPWRIALFYSVGQLSSAISGLLAYAISFMNHLGGLSGWRWLFILEGLPAIIFAFVALFSVPDYPETAKMLTPEEREYLSNRLAKTAPSGRDHNWSWVAVKELMRSPTVYTFSVYWIGHGIGGFGVNYALPTVIYELGFTTTANSQLMNIPPYVACFLFLNTVGHCLQKKWIRPWTTAVAIESTIIICYILLITVPTPVVKYLVLIVATACAGSAYPVIWPERIRALEGTVAAGVGIGLTNAMAQFSGVAGPHVYNTRFGPTYRVSYIVCLSFLLFAISGILVSWVLIRRRDRRAADGSRDGEGLTEEASQKA</sequence>
<feature type="domain" description="Major facilitator superfamily (MFS) profile" evidence="8">
    <location>
        <begin position="55"/>
        <end position="473"/>
    </location>
</feature>
<dbReference type="PANTHER" id="PTHR43791:SF51">
    <property type="entry name" value="MAJOR FACILITATOR SUPERFAMILY (MFS) PROFILE DOMAIN-CONTAINING PROTEIN"/>
    <property type="match status" value="1"/>
</dbReference>
<feature type="transmembrane region" description="Helical" evidence="7">
    <location>
        <begin position="127"/>
        <end position="149"/>
    </location>
</feature>
<dbReference type="Pfam" id="PF07690">
    <property type="entry name" value="MFS_1"/>
    <property type="match status" value="1"/>
</dbReference>
<keyword evidence="4 7" id="KW-1133">Transmembrane helix</keyword>
<dbReference type="InterPro" id="IPR020846">
    <property type="entry name" value="MFS_dom"/>
</dbReference>
<organism evidence="9 10">
    <name type="scientific">Aspergillus lucknowensis</name>
    <dbReference type="NCBI Taxonomy" id="176173"/>
    <lineage>
        <taxon>Eukaryota</taxon>
        <taxon>Fungi</taxon>
        <taxon>Dikarya</taxon>
        <taxon>Ascomycota</taxon>
        <taxon>Pezizomycotina</taxon>
        <taxon>Eurotiomycetes</taxon>
        <taxon>Eurotiomycetidae</taxon>
        <taxon>Eurotiales</taxon>
        <taxon>Aspergillaceae</taxon>
        <taxon>Aspergillus</taxon>
        <taxon>Aspergillus subgen. Nidulantes</taxon>
    </lineage>
</organism>
<dbReference type="Proteomes" id="UP001610432">
    <property type="component" value="Unassembled WGS sequence"/>
</dbReference>
<evidence type="ECO:0000256" key="4">
    <source>
        <dbReference type="ARBA" id="ARBA00022989"/>
    </source>
</evidence>